<sequence>MSPWLGHAPDAPDSHRMWAHPGSGLEAALRASGWVHEVPAPGSEEIDVLPEEPLAPVVPPVVLEQPAEEPAVVPTEPRARRARA</sequence>
<name>C6WBM4_ACTMD</name>
<evidence type="ECO:0000313" key="2">
    <source>
        <dbReference type="Proteomes" id="UP000002213"/>
    </source>
</evidence>
<dbReference type="AlphaFoldDB" id="C6WBM4"/>
<proteinExistence type="predicted"/>
<evidence type="ECO:0000313" key="1">
    <source>
        <dbReference type="EMBL" id="ACU35592.1"/>
    </source>
</evidence>
<dbReference type="EMBL" id="CP001630">
    <property type="protein sequence ID" value="ACU35592.1"/>
    <property type="molecule type" value="Genomic_DNA"/>
</dbReference>
<dbReference type="HOGENOM" id="CLU_2520174_0_0_11"/>
<accession>C6WBM4</accession>
<gene>
    <name evidence="1" type="ordered locus">Amir_1643</name>
</gene>
<keyword evidence="2" id="KW-1185">Reference proteome</keyword>
<dbReference type="Proteomes" id="UP000002213">
    <property type="component" value="Chromosome"/>
</dbReference>
<dbReference type="STRING" id="446462.Amir_1643"/>
<protein>
    <submittedName>
        <fullName evidence="1">Uncharacterized protein</fullName>
    </submittedName>
</protein>
<dbReference type="RefSeq" id="WP_015800481.1">
    <property type="nucleotide sequence ID" value="NC_013093.1"/>
</dbReference>
<organism evidence="1 2">
    <name type="scientific">Actinosynnema mirum (strain ATCC 29888 / DSM 43827 / JCM 3225 / NBRC 14064 / NCIMB 13271 / NRRL B-12336 / IMRU 3971 / 101)</name>
    <dbReference type="NCBI Taxonomy" id="446462"/>
    <lineage>
        <taxon>Bacteria</taxon>
        <taxon>Bacillati</taxon>
        <taxon>Actinomycetota</taxon>
        <taxon>Actinomycetes</taxon>
        <taxon>Pseudonocardiales</taxon>
        <taxon>Pseudonocardiaceae</taxon>
        <taxon>Actinosynnema</taxon>
    </lineage>
</organism>
<reference evidence="1 2" key="1">
    <citation type="journal article" date="2009" name="Stand. Genomic Sci.">
        <title>Complete genome sequence of Actinosynnema mirum type strain (101).</title>
        <authorList>
            <person name="Land M."/>
            <person name="Lapidus A."/>
            <person name="Mayilraj S."/>
            <person name="Chen F."/>
            <person name="Copeland A."/>
            <person name="Del Rio T.G."/>
            <person name="Nolan M."/>
            <person name="Lucas S."/>
            <person name="Tice H."/>
            <person name="Cheng J.F."/>
            <person name="Chertkov O."/>
            <person name="Bruce D."/>
            <person name="Goodwin L."/>
            <person name="Pitluck S."/>
            <person name="Rohde M."/>
            <person name="Goker M."/>
            <person name="Pati A."/>
            <person name="Ivanova N."/>
            <person name="Mavromatis K."/>
            <person name="Chen A."/>
            <person name="Palaniappan K."/>
            <person name="Hauser L."/>
            <person name="Chang Y.J."/>
            <person name="Jeffries C.C."/>
            <person name="Brettin T."/>
            <person name="Detter J.C."/>
            <person name="Han C."/>
            <person name="Chain P."/>
            <person name="Tindall B.J."/>
            <person name="Bristow J."/>
            <person name="Eisen J.A."/>
            <person name="Markowitz V."/>
            <person name="Hugenholtz P."/>
            <person name="Kyrpides N.C."/>
            <person name="Klenk H.P."/>
        </authorList>
    </citation>
    <scope>NUCLEOTIDE SEQUENCE [LARGE SCALE GENOMIC DNA]</scope>
    <source>
        <strain evidence="2">ATCC 29888 / DSM 43827 / JCM 3225 / NBRC 14064 / NCIMB 13271 / NRRL B-12336 / IMRU 3971 / 101</strain>
    </source>
</reference>
<dbReference type="KEGG" id="ami:Amir_1643"/>